<dbReference type="GO" id="GO:0006606">
    <property type="term" value="P:protein import into nucleus"/>
    <property type="evidence" value="ECO:0007669"/>
    <property type="project" value="TreeGrafter"/>
</dbReference>
<name>A0A875RXQ1_EENNA</name>
<keyword evidence="2" id="KW-0472">Membrane</keyword>
<evidence type="ECO:0000256" key="1">
    <source>
        <dbReference type="SAM" id="MobiDB-lite"/>
    </source>
</evidence>
<keyword evidence="2" id="KW-0812">Transmembrane</keyword>
<feature type="compositionally biased region" description="Polar residues" evidence="1">
    <location>
        <begin position="204"/>
        <end position="225"/>
    </location>
</feature>
<organism evidence="3 4">
    <name type="scientific">Eeniella nana</name>
    <name type="common">Yeast</name>
    <name type="synonym">Brettanomyces nanus</name>
    <dbReference type="NCBI Taxonomy" id="13502"/>
    <lineage>
        <taxon>Eukaryota</taxon>
        <taxon>Fungi</taxon>
        <taxon>Dikarya</taxon>
        <taxon>Ascomycota</taxon>
        <taxon>Saccharomycotina</taxon>
        <taxon>Pichiomycetes</taxon>
        <taxon>Pichiales</taxon>
        <taxon>Pichiaceae</taxon>
        <taxon>Brettanomyces</taxon>
    </lineage>
</organism>
<dbReference type="GO" id="GO:0030474">
    <property type="term" value="P:spindle pole body duplication"/>
    <property type="evidence" value="ECO:0007669"/>
    <property type="project" value="TreeGrafter"/>
</dbReference>
<dbReference type="RefSeq" id="XP_038776993.1">
    <property type="nucleotide sequence ID" value="XM_038921065.1"/>
</dbReference>
<dbReference type="AlphaFoldDB" id="A0A875RXQ1"/>
<evidence type="ECO:0000313" key="4">
    <source>
        <dbReference type="Proteomes" id="UP000662931"/>
    </source>
</evidence>
<evidence type="ECO:0000256" key="2">
    <source>
        <dbReference type="SAM" id="Phobius"/>
    </source>
</evidence>
<dbReference type="GeneID" id="62194139"/>
<dbReference type="PANTHER" id="PTHR28003">
    <property type="entry name" value="NUCLEOPORIN POM34"/>
    <property type="match status" value="1"/>
</dbReference>
<dbReference type="PANTHER" id="PTHR28003:SF1">
    <property type="entry name" value="NUCLEOPORIN POM34"/>
    <property type="match status" value="1"/>
</dbReference>
<feature type="region of interest" description="Disordered" evidence="1">
    <location>
        <begin position="204"/>
        <end position="266"/>
    </location>
</feature>
<gene>
    <name evidence="3" type="ORF">FOA43_000738</name>
</gene>
<dbReference type="Proteomes" id="UP000662931">
    <property type="component" value="Chromosome 1"/>
</dbReference>
<evidence type="ECO:0000313" key="3">
    <source>
        <dbReference type="EMBL" id="QPG73428.1"/>
    </source>
</evidence>
<keyword evidence="4" id="KW-1185">Reference proteome</keyword>
<feature type="transmembrane region" description="Helical" evidence="2">
    <location>
        <begin position="99"/>
        <end position="120"/>
    </location>
</feature>
<dbReference type="Pfam" id="PF08058">
    <property type="entry name" value="NPCC"/>
    <property type="match status" value="1"/>
</dbReference>
<dbReference type="EMBL" id="CP064812">
    <property type="protein sequence ID" value="QPG73428.1"/>
    <property type="molecule type" value="Genomic_DNA"/>
</dbReference>
<dbReference type="OrthoDB" id="429932at2759"/>
<feature type="transmembrane region" description="Helical" evidence="2">
    <location>
        <begin position="55"/>
        <end position="79"/>
    </location>
</feature>
<keyword evidence="2" id="KW-1133">Transmembrane helix</keyword>
<accession>A0A875RXQ1</accession>
<sequence length="297" mass="33896">MNWKFPSERTHSILSSDKMDKTTMNNSDIDTGIDSPYTEIALKRIINKDYEGRKLLICILLLLTYRFIIALSNLAYIRLELNHIELVVQYKDWISVLRYVHLIVYGVICINIAASIIRLLKPQDKCLDLPLNNKQRKIIGLPLVQGNRGDGSHNYHDDYDEIQDRDNIPIARSLIHENPTVLSPSKRDGNNNTDPMEISRSFANMNLSTNSQRKVTTNNGNTTSPEKIKERLLSSRKRLPQQLVEGGYLRSGSTPLRSSPNTPALNTSFKRPSNKFIYDLSNDDTIVNTTGIDRSFY</sequence>
<dbReference type="GO" id="GO:0070762">
    <property type="term" value="C:nuclear pore transmembrane ring"/>
    <property type="evidence" value="ECO:0007669"/>
    <property type="project" value="TreeGrafter"/>
</dbReference>
<protein>
    <submittedName>
        <fullName evidence="3">Uncharacterized protein</fullName>
    </submittedName>
</protein>
<dbReference type="GO" id="GO:0005640">
    <property type="term" value="C:nuclear outer membrane"/>
    <property type="evidence" value="ECO:0007669"/>
    <property type="project" value="TreeGrafter"/>
</dbReference>
<reference evidence="3" key="1">
    <citation type="submission" date="2020-10" db="EMBL/GenBank/DDBJ databases">
        <authorList>
            <person name="Roach M.J.R."/>
        </authorList>
    </citation>
    <scope>NUCLEOTIDE SEQUENCE</scope>
    <source>
        <strain evidence="3">CBS 1945</strain>
    </source>
</reference>
<dbReference type="KEGG" id="bnn:FOA43_000738"/>
<proteinExistence type="predicted"/>
<dbReference type="InterPro" id="IPR012578">
    <property type="entry name" value="Nucl_pore_cmplx"/>
</dbReference>
<feature type="compositionally biased region" description="Polar residues" evidence="1">
    <location>
        <begin position="251"/>
        <end position="266"/>
    </location>
</feature>